<feature type="transmembrane region" description="Helical" evidence="10">
    <location>
        <begin position="276"/>
        <end position="297"/>
    </location>
</feature>
<dbReference type="eggNOG" id="arCOG01269">
    <property type="taxonomic scope" value="Archaea"/>
</dbReference>
<dbReference type="GO" id="GO:0005886">
    <property type="term" value="C:plasma membrane"/>
    <property type="evidence" value="ECO:0007669"/>
    <property type="project" value="UniProtKB-SubCell"/>
</dbReference>
<dbReference type="PANTHER" id="PTHR11795:SF371">
    <property type="entry name" value="HIGH-AFFINITY BRANCHED-CHAIN AMINO ACID TRANSPORT SYSTEM PERMEASE PROTEIN LIVH"/>
    <property type="match status" value="1"/>
</dbReference>
<comment type="subcellular location">
    <subcellularLocation>
        <location evidence="1">Cell membrane</location>
        <topology evidence="1">Multi-pass membrane protein</topology>
    </subcellularLocation>
</comment>
<feature type="transmembrane region" description="Helical" evidence="10">
    <location>
        <begin position="141"/>
        <end position="164"/>
    </location>
</feature>
<keyword evidence="6" id="KW-0029">Amino-acid transport</keyword>
<reference evidence="11 12" key="1">
    <citation type="journal article" date="2006" name="BMC Genomics">
        <title>The genome of the square archaeon Haloquadratum walsbyi: life at the limits of water activity.</title>
        <authorList>
            <person name="Bolhuis H.H."/>
            <person name="Palm P.P."/>
            <person name="Wende A.W."/>
            <person name="Falb M.M."/>
            <person name="Rampp M.M."/>
            <person name="Rodriguez-Valera F.F."/>
            <person name="Pfeiffer F.F."/>
            <person name="Oesterhelt D.D."/>
        </authorList>
    </citation>
    <scope>NUCLEOTIDE SEQUENCE [LARGE SCALE GENOMIC DNA]</scope>
    <source>
        <strain evidence="12">DSM 16790 / HBSQ001</strain>
    </source>
</reference>
<feature type="transmembrane region" description="Helical" evidence="10">
    <location>
        <begin position="91"/>
        <end position="110"/>
    </location>
</feature>
<sequence>MKLYVPLGYINTVWERLPFSEYVVKAAVIVFGLTVLFDMFRQLTTGELTIALIASYLWRGLSYGLIIGLAGVGLSLTYDLLDFANFAHGDYITLSAFAGWGVAYLIAGFNQFKPGSLLFLGVGGAVYPRDVGVSVTSAPVAILFGLMVAALAGALLAIALDSAVYKSMRGAGNITLLIASVGVAFVLRYTAVYLFTQQTFGLTIDSWSYEVSLPGGTVTITSASVLLLFVSVFIMLGVHLLLTRTKLGKSMRAMAANQQLARVTGIPSEKIIRRTWLIGGALAGVAGFMIALLQGTINYQIGWTLLLLVFAGVIMGGIGSVYGAIVGGILVGLITRVSLIWIPASFTEATGFAVMILILLTRPAGIFGGDAA</sequence>
<dbReference type="KEGG" id="hwa:HQ_2197A"/>
<dbReference type="GO" id="GO:0042941">
    <property type="term" value="P:D-alanine transmembrane transport"/>
    <property type="evidence" value="ECO:0007669"/>
    <property type="project" value="TreeGrafter"/>
</dbReference>
<dbReference type="InterPro" id="IPR052157">
    <property type="entry name" value="BCAA_transport_permease"/>
</dbReference>
<dbReference type="GO" id="GO:0015190">
    <property type="term" value="F:L-leucine transmembrane transporter activity"/>
    <property type="evidence" value="ECO:0007669"/>
    <property type="project" value="TreeGrafter"/>
</dbReference>
<evidence type="ECO:0000256" key="4">
    <source>
        <dbReference type="ARBA" id="ARBA00022519"/>
    </source>
</evidence>
<dbReference type="STRING" id="362976.HQ_2197A"/>
<evidence type="ECO:0000256" key="2">
    <source>
        <dbReference type="ARBA" id="ARBA00022448"/>
    </source>
</evidence>
<keyword evidence="7 10" id="KW-1133">Transmembrane helix</keyword>
<feature type="transmembrane region" description="Helical" evidence="10">
    <location>
        <begin position="216"/>
        <end position="242"/>
    </location>
</feature>
<feature type="transmembrane region" description="Helical" evidence="10">
    <location>
        <begin position="176"/>
        <end position="196"/>
    </location>
</feature>
<evidence type="ECO:0000313" key="12">
    <source>
        <dbReference type="Proteomes" id="UP000001975"/>
    </source>
</evidence>
<dbReference type="HOGENOM" id="CLU_039929_1_0_2"/>
<evidence type="ECO:0000313" key="11">
    <source>
        <dbReference type="EMBL" id="CAJ52323.1"/>
    </source>
</evidence>
<evidence type="ECO:0000256" key="5">
    <source>
        <dbReference type="ARBA" id="ARBA00022692"/>
    </source>
</evidence>
<evidence type="ECO:0000256" key="1">
    <source>
        <dbReference type="ARBA" id="ARBA00004651"/>
    </source>
</evidence>
<evidence type="ECO:0000256" key="6">
    <source>
        <dbReference type="ARBA" id="ARBA00022970"/>
    </source>
</evidence>
<feature type="transmembrane region" description="Helical" evidence="10">
    <location>
        <begin position="340"/>
        <end position="360"/>
    </location>
</feature>
<evidence type="ECO:0000256" key="3">
    <source>
        <dbReference type="ARBA" id="ARBA00022475"/>
    </source>
</evidence>
<feature type="transmembrane region" description="Helical" evidence="10">
    <location>
        <begin position="303"/>
        <end position="333"/>
    </location>
</feature>
<keyword evidence="12" id="KW-1185">Reference proteome</keyword>
<dbReference type="CDD" id="cd06582">
    <property type="entry name" value="TM_PBP1_LivH_like"/>
    <property type="match status" value="1"/>
</dbReference>
<keyword evidence="4" id="KW-0997">Cell inner membrane</keyword>
<evidence type="ECO:0000256" key="7">
    <source>
        <dbReference type="ARBA" id="ARBA00022989"/>
    </source>
</evidence>
<dbReference type="GO" id="GO:1903806">
    <property type="term" value="P:L-isoleucine import across plasma membrane"/>
    <property type="evidence" value="ECO:0007669"/>
    <property type="project" value="TreeGrafter"/>
</dbReference>
<dbReference type="Pfam" id="PF02653">
    <property type="entry name" value="BPD_transp_2"/>
    <property type="match status" value="1"/>
</dbReference>
<dbReference type="GO" id="GO:0015188">
    <property type="term" value="F:L-isoleucine transmembrane transporter activity"/>
    <property type="evidence" value="ECO:0007669"/>
    <property type="project" value="TreeGrafter"/>
</dbReference>
<evidence type="ECO:0000256" key="10">
    <source>
        <dbReference type="SAM" id="Phobius"/>
    </source>
</evidence>
<dbReference type="EMBL" id="AM180088">
    <property type="protein sequence ID" value="CAJ52323.1"/>
    <property type="molecule type" value="Genomic_DNA"/>
</dbReference>
<dbReference type="PANTHER" id="PTHR11795">
    <property type="entry name" value="BRANCHED-CHAIN AMINO ACID TRANSPORT SYSTEM PERMEASE PROTEIN LIVH"/>
    <property type="match status" value="1"/>
</dbReference>
<evidence type="ECO:0000256" key="9">
    <source>
        <dbReference type="ARBA" id="ARBA00037998"/>
    </source>
</evidence>
<protein>
    <submittedName>
        <fullName evidence="11">ABC-type transport system permease protein (Probable substrate branched-chain amino acids)</fullName>
    </submittedName>
</protein>
<gene>
    <name evidence="11" type="primary">livH7</name>
    <name evidence="11" type="ordered locus">HQ_2197A</name>
</gene>
<dbReference type="Proteomes" id="UP000001975">
    <property type="component" value="Chromosome"/>
</dbReference>
<keyword evidence="5 10" id="KW-0812">Transmembrane</keyword>
<accession>Q18I54</accession>
<dbReference type="AlphaFoldDB" id="Q18I54"/>
<keyword evidence="2" id="KW-0813">Transport</keyword>
<feature type="transmembrane region" description="Helical" evidence="10">
    <location>
        <begin position="61"/>
        <end position="79"/>
    </location>
</feature>
<dbReference type="GO" id="GO:0005304">
    <property type="term" value="F:L-valine transmembrane transporter activity"/>
    <property type="evidence" value="ECO:0007669"/>
    <property type="project" value="TreeGrafter"/>
</dbReference>
<evidence type="ECO:0000256" key="8">
    <source>
        <dbReference type="ARBA" id="ARBA00023136"/>
    </source>
</evidence>
<dbReference type="InterPro" id="IPR001851">
    <property type="entry name" value="ABC_transp_permease"/>
</dbReference>
<dbReference type="GO" id="GO:0015192">
    <property type="term" value="F:L-phenylalanine transmembrane transporter activity"/>
    <property type="evidence" value="ECO:0007669"/>
    <property type="project" value="TreeGrafter"/>
</dbReference>
<comment type="similarity">
    <text evidence="9">Belongs to the binding-protein-dependent transport system permease family. LivHM subfamily.</text>
</comment>
<name>Q18I54_HALWD</name>
<proteinExistence type="inferred from homology"/>
<keyword evidence="3" id="KW-1003">Cell membrane</keyword>
<feature type="transmembrane region" description="Helical" evidence="10">
    <location>
        <begin position="117"/>
        <end position="135"/>
    </location>
</feature>
<organism evidence="11 12">
    <name type="scientific">Haloquadratum walsbyi (strain DSM 16790 / HBSQ001)</name>
    <dbReference type="NCBI Taxonomy" id="362976"/>
    <lineage>
        <taxon>Archaea</taxon>
        <taxon>Methanobacteriati</taxon>
        <taxon>Methanobacteriota</taxon>
        <taxon>Stenosarchaea group</taxon>
        <taxon>Halobacteria</taxon>
        <taxon>Halobacteriales</taxon>
        <taxon>Haloferacaceae</taxon>
        <taxon>Haloquadratum</taxon>
    </lineage>
</organism>
<feature type="transmembrane region" description="Helical" evidence="10">
    <location>
        <begin position="22"/>
        <end position="40"/>
    </location>
</feature>
<dbReference type="GO" id="GO:0015808">
    <property type="term" value="P:L-alanine transport"/>
    <property type="evidence" value="ECO:0007669"/>
    <property type="project" value="TreeGrafter"/>
</dbReference>
<keyword evidence="8 10" id="KW-0472">Membrane</keyword>